<protein>
    <recommendedName>
        <fullName evidence="1">NADAR domain-containing protein</fullName>
    </recommendedName>
</protein>
<dbReference type="EMBL" id="LGRX02003988">
    <property type="protein sequence ID" value="KAK3281159.1"/>
    <property type="molecule type" value="Genomic_DNA"/>
</dbReference>
<name>A0AAE0GMZ4_9CHLO</name>
<evidence type="ECO:0000259" key="1">
    <source>
        <dbReference type="Pfam" id="PF08719"/>
    </source>
</evidence>
<dbReference type="Gene3D" id="1.10.357.40">
    <property type="entry name" value="YbiA-like"/>
    <property type="match status" value="1"/>
</dbReference>
<dbReference type="CDD" id="cd15457">
    <property type="entry name" value="NADAR"/>
    <property type="match status" value="1"/>
</dbReference>
<comment type="caution">
    <text evidence="2">The sequence shown here is derived from an EMBL/GenBank/DDBJ whole genome shotgun (WGS) entry which is preliminary data.</text>
</comment>
<evidence type="ECO:0000313" key="3">
    <source>
        <dbReference type="Proteomes" id="UP001190700"/>
    </source>
</evidence>
<reference evidence="2 3" key="1">
    <citation type="journal article" date="2015" name="Genome Biol. Evol.">
        <title>Comparative Genomics of a Bacterivorous Green Alga Reveals Evolutionary Causalities and Consequences of Phago-Mixotrophic Mode of Nutrition.</title>
        <authorList>
            <person name="Burns J.A."/>
            <person name="Paasch A."/>
            <person name="Narechania A."/>
            <person name="Kim E."/>
        </authorList>
    </citation>
    <scope>NUCLEOTIDE SEQUENCE [LARGE SCALE GENOMIC DNA]</scope>
    <source>
        <strain evidence="2 3">PLY_AMNH</strain>
    </source>
</reference>
<evidence type="ECO:0000313" key="2">
    <source>
        <dbReference type="EMBL" id="KAK3281159.1"/>
    </source>
</evidence>
<dbReference type="AlphaFoldDB" id="A0AAE0GMZ4"/>
<organism evidence="2 3">
    <name type="scientific">Cymbomonas tetramitiformis</name>
    <dbReference type="NCBI Taxonomy" id="36881"/>
    <lineage>
        <taxon>Eukaryota</taxon>
        <taxon>Viridiplantae</taxon>
        <taxon>Chlorophyta</taxon>
        <taxon>Pyramimonadophyceae</taxon>
        <taxon>Pyramimonadales</taxon>
        <taxon>Pyramimonadaceae</taxon>
        <taxon>Cymbomonas</taxon>
    </lineage>
</organism>
<dbReference type="InterPro" id="IPR037238">
    <property type="entry name" value="YbiA-like_sf"/>
</dbReference>
<dbReference type="SUPFAM" id="SSF143990">
    <property type="entry name" value="YbiA-like"/>
    <property type="match status" value="1"/>
</dbReference>
<keyword evidence="3" id="KW-1185">Reference proteome</keyword>
<dbReference type="Proteomes" id="UP001190700">
    <property type="component" value="Unassembled WGS sequence"/>
</dbReference>
<dbReference type="Pfam" id="PF08719">
    <property type="entry name" value="NADAR"/>
    <property type="match status" value="1"/>
</dbReference>
<gene>
    <name evidence="2" type="ORF">CYMTET_11034</name>
</gene>
<dbReference type="InterPro" id="IPR012816">
    <property type="entry name" value="NADAR"/>
</dbReference>
<sequence>MTDWRRVLSNFWVEPFLYNGKQYSSAEHAFHAEKFYMVASLRRGEQQKAAKAYADQFSTEFSQLSDADIKKRGGKSGFAMTTQEVNRWAEISEERMTSVLEHKFTQCHIAKRVLLATGNSTLVVDTRGGQAETTSQAAIPRYPNRCLRAASKLIVGQARAPALAVPGIRMLGVDAAPEIHGTLDY</sequence>
<proteinExistence type="predicted"/>
<accession>A0AAE0GMZ4</accession>
<feature type="domain" description="NADAR" evidence="1">
    <location>
        <begin position="7"/>
        <end position="126"/>
    </location>
</feature>